<evidence type="ECO:0000256" key="5">
    <source>
        <dbReference type="ARBA" id="ARBA00022683"/>
    </source>
</evidence>
<dbReference type="SUPFAM" id="SSF52794">
    <property type="entry name" value="PTS system IIB component-like"/>
    <property type="match status" value="1"/>
</dbReference>
<keyword evidence="3" id="KW-0762">Sugar transport</keyword>
<proteinExistence type="predicted"/>
<evidence type="ECO:0000256" key="4">
    <source>
        <dbReference type="ARBA" id="ARBA00022679"/>
    </source>
</evidence>
<keyword evidence="5" id="KW-0598">Phosphotransferase system</keyword>
<dbReference type="STRING" id="566551.HMPREF0201_00741"/>
<dbReference type="AlphaFoldDB" id="S3J6C2"/>
<evidence type="ECO:0000256" key="2">
    <source>
        <dbReference type="ARBA" id="ARBA00022553"/>
    </source>
</evidence>
<dbReference type="PANTHER" id="PTHR34581:SF2">
    <property type="entry name" value="PTS SYSTEM N,N'-DIACETYLCHITOBIOSE-SPECIFIC EIIB COMPONENT"/>
    <property type="match status" value="1"/>
</dbReference>
<dbReference type="GO" id="GO:0009401">
    <property type="term" value="P:phosphoenolpyruvate-dependent sugar phosphotransferase system"/>
    <property type="evidence" value="ECO:0007669"/>
    <property type="project" value="UniProtKB-KW"/>
</dbReference>
<dbReference type="PATRIC" id="fig|566551.4.peg.678"/>
<dbReference type="InterPro" id="IPR036095">
    <property type="entry name" value="PTS_EIIB-like_sf"/>
</dbReference>
<dbReference type="InterPro" id="IPR003501">
    <property type="entry name" value="PTS_EIIB_2/3"/>
</dbReference>
<evidence type="ECO:0000259" key="8">
    <source>
        <dbReference type="PROSITE" id="PS51100"/>
    </source>
</evidence>
<evidence type="ECO:0000256" key="6">
    <source>
        <dbReference type="ARBA" id="ARBA00022777"/>
    </source>
</evidence>
<evidence type="ECO:0000256" key="1">
    <source>
        <dbReference type="ARBA" id="ARBA00022448"/>
    </source>
</evidence>
<dbReference type="EMBL" id="ATDT01000004">
    <property type="protein sequence ID" value="EPF20141.1"/>
    <property type="molecule type" value="Genomic_DNA"/>
</dbReference>
<dbReference type="Pfam" id="PF02302">
    <property type="entry name" value="PTS_IIB"/>
    <property type="match status" value="1"/>
</dbReference>
<dbReference type="HOGENOM" id="CLU_147323_2_1_6"/>
<dbReference type="PANTHER" id="PTHR34581">
    <property type="entry name" value="PTS SYSTEM N,N'-DIACETYLCHITOBIOSE-SPECIFIC EIIB COMPONENT"/>
    <property type="match status" value="1"/>
</dbReference>
<dbReference type="InterPro" id="IPR051819">
    <property type="entry name" value="PTS_sugar-specific_EIIB"/>
</dbReference>
<reference evidence="9 10" key="1">
    <citation type="submission" date="2013-04" db="EMBL/GenBank/DDBJ databases">
        <authorList>
            <person name="Weinstock G."/>
            <person name="Sodergren E."/>
            <person name="Lobos E.A."/>
            <person name="Fulton L."/>
            <person name="Fulton R."/>
            <person name="Courtney L."/>
            <person name="Fronick C."/>
            <person name="O'Laughlin M."/>
            <person name="Godfrey J."/>
            <person name="Wilson R.M."/>
            <person name="Miner T."/>
            <person name="Farmer C."/>
            <person name="Delehaunty K."/>
            <person name="Cordes M."/>
            <person name="Minx P."/>
            <person name="Tomlinson C."/>
            <person name="Chen J."/>
            <person name="Wollam A."/>
            <person name="Pepin K.H."/>
            <person name="Palsikar V.B."/>
            <person name="Zhang X."/>
            <person name="Suruliraj S."/>
            <person name="Perna N.T."/>
            <person name="Plunkett G."/>
            <person name="Warren W."/>
            <person name="Mitreva M."/>
            <person name="Mardis E.R."/>
            <person name="Wilson R.K."/>
        </authorList>
    </citation>
    <scope>NUCLEOTIDE SEQUENCE [LARGE SCALE GENOMIC DNA]</scope>
    <source>
        <strain evidence="9 10">DSM 4568</strain>
    </source>
</reference>
<feature type="domain" description="PTS EIIB type-3" evidence="8">
    <location>
        <begin position="18"/>
        <end position="121"/>
    </location>
</feature>
<dbReference type="GO" id="GO:0016301">
    <property type="term" value="F:kinase activity"/>
    <property type="evidence" value="ECO:0007669"/>
    <property type="project" value="UniProtKB-KW"/>
</dbReference>
<evidence type="ECO:0000313" key="10">
    <source>
        <dbReference type="Proteomes" id="UP000014585"/>
    </source>
</evidence>
<evidence type="ECO:0000256" key="3">
    <source>
        <dbReference type="ARBA" id="ARBA00022597"/>
    </source>
</evidence>
<dbReference type="Gene3D" id="3.40.50.2300">
    <property type="match status" value="1"/>
</dbReference>
<keyword evidence="4" id="KW-0808">Transferase</keyword>
<dbReference type="PROSITE" id="PS51100">
    <property type="entry name" value="PTS_EIIB_TYPE_3"/>
    <property type="match status" value="1"/>
</dbReference>
<gene>
    <name evidence="9" type="ORF">HMPREF0201_00741</name>
</gene>
<protein>
    <submittedName>
        <fullName evidence="9">PTS system, Lactose/Cellobiose specific IIB subunit</fullName>
    </submittedName>
</protein>
<feature type="modified residue" description="Phosphocysteine; by EIIA" evidence="7">
    <location>
        <position position="25"/>
    </location>
</feature>
<sequence>MVTTRNSVCLSYQEDIPMKKLLICCLFGNTANSLAKKMQKVADAEGYKLMVSAVGLDNFASVQPAFDGFLVAPHIQYKLDEIRATVGGQRPIAVIESLPYASLDGDNVLRFALATLPDMAS</sequence>
<organism evidence="9 10">
    <name type="scientific">Cedecea davisae DSM 4568</name>
    <dbReference type="NCBI Taxonomy" id="566551"/>
    <lineage>
        <taxon>Bacteria</taxon>
        <taxon>Pseudomonadati</taxon>
        <taxon>Pseudomonadota</taxon>
        <taxon>Gammaproteobacteria</taxon>
        <taxon>Enterobacterales</taxon>
        <taxon>Enterobacteriaceae</taxon>
        <taxon>Cedecea</taxon>
    </lineage>
</organism>
<keyword evidence="1" id="KW-0813">Transport</keyword>
<keyword evidence="6" id="KW-0418">Kinase</keyword>
<evidence type="ECO:0000313" key="9">
    <source>
        <dbReference type="EMBL" id="EPF20141.1"/>
    </source>
</evidence>
<dbReference type="InterPro" id="IPR013012">
    <property type="entry name" value="PTS_EIIB_3"/>
</dbReference>
<accession>S3J6C2</accession>
<dbReference type="Proteomes" id="UP000014585">
    <property type="component" value="Unassembled WGS sequence"/>
</dbReference>
<name>S3J6C2_9ENTR</name>
<dbReference type="GO" id="GO:0008982">
    <property type="term" value="F:protein-N(PI)-phosphohistidine-sugar phosphotransferase activity"/>
    <property type="evidence" value="ECO:0007669"/>
    <property type="project" value="InterPro"/>
</dbReference>
<comment type="caution">
    <text evidence="9">The sequence shown here is derived from an EMBL/GenBank/DDBJ whole genome shotgun (WGS) entry which is preliminary data.</text>
</comment>
<evidence type="ECO:0000256" key="7">
    <source>
        <dbReference type="PROSITE-ProRule" id="PRU00423"/>
    </source>
</evidence>
<keyword evidence="2" id="KW-0597">Phosphoprotein</keyword>